<feature type="region of interest" description="Disordered" evidence="1">
    <location>
        <begin position="39"/>
        <end position="68"/>
    </location>
</feature>
<evidence type="ECO:0000256" key="1">
    <source>
        <dbReference type="SAM" id="MobiDB-lite"/>
    </source>
</evidence>
<feature type="compositionally biased region" description="Low complexity" evidence="1">
    <location>
        <begin position="101"/>
        <end position="111"/>
    </location>
</feature>
<dbReference type="Proteomes" id="UP000271974">
    <property type="component" value="Unassembled WGS sequence"/>
</dbReference>
<proteinExistence type="predicted"/>
<protein>
    <submittedName>
        <fullName evidence="2">Uncharacterized protein</fullName>
    </submittedName>
</protein>
<evidence type="ECO:0000313" key="2">
    <source>
        <dbReference type="EMBL" id="RUS82259.1"/>
    </source>
</evidence>
<dbReference type="OrthoDB" id="10629897at2759"/>
<evidence type="ECO:0000313" key="3">
    <source>
        <dbReference type="Proteomes" id="UP000271974"/>
    </source>
</evidence>
<organism evidence="2 3">
    <name type="scientific">Elysia chlorotica</name>
    <name type="common">Eastern emerald elysia</name>
    <name type="synonym">Sea slug</name>
    <dbReference type="NCBI Taxonomy" id="188477"/>
    <lineage>
        <taxon>Eukaryota</taxon>
        <taxon>Metazoa</taxon>
        <taxon>Spiralia</taxon>
        <taxon>Lophotrochozoa</taxon>
        <taxon>Mollusca</taxon>
        <taxon>Gastropoda</taxon>
        <taxon>Heterobranchia</taxon>
        <taxon>Euthyneura</taxon>
        <taxon>Panpulmonata</taxon>
        <taxon>Sacoglossa</taxon>
        <taxon>Placobranchoidea</taxon>
        <taxon>Plakobranchidae</taxon>
        <taxon>Elysia</taxon>
    </lineage>
</organism>
<name>A0A433TKY9_ELYCH</name>
<dbReference type="EMBL" id="RQTK01000294">
    <property type="protein sequence ID" value="RUS82259.1"/>
    <property type="molecule type" value="Genomic_DNA"/>
</dbReference>
<feature type="compositionally biased region" description="Pro residues" evidence="1">
    <location>
        <begin position="49"/>
        <end position="60"/>
    </location>
</feature>
<reference evidence="2 3" key="1">
    <citation type="submission" date="2019-01" db="EMBL/GenBank/DDBJ databases">
        <title>A draft genome assembly of the solar-powered sea slug Elysia chlorotica.</title>
        <authorList>
            <person name="Cai H."/>
            <person name="Li Q."/>
            <person name="Fang X."/>
            <person name="Li J."/>
            <person name="Curtis N.E."/>
            <person name="Altenburger A."/>
            <person name="Shibata T."/>
            <person name="Feng M."/>
            <person name="Maeda T."/>
            <person name="Schwartz J.A."/>
            <person name="Shigenobu S."/>
            <person name="Lundholm N."/>
            <person name="Nishiyama T."/>
            <person name="Yang H."/>
            <person name="Hasebe M."/>
            <person name="Li S."/>
            <person name="Pierce S.K."/>
            <person name="Wang J."/>
        </authorList>
    </citation>
    <scope>NUCLEOTIDE SEQUENCE [LARGE SCALE GENOMIC DNA]</scope>
    <source>
        <strain evidence="2">EC2010</strain>
        <tissue evidence="2">Whole organism of an adult</tissue>
    </source>
</reference>
<gene>
    <name evidence="2" type="ORF">EGW08_009970</name>
</gene>
<feature type="compositionally biased region" description="Gly residues" evidence="1">
    <location>
        <begin position="91"/>
        <end position="100"/>
    </location>
</feature>
<keyword evidence="3" id="KW-1185">Reference proteome</keyword>
<comment type="caution">
    <text evidence="2">The sequence shown here is derived from an EMBL/GenBank/DDBJ whole genome shotgun (WGS) entry which is preliminary data.</text>
</comment>
<accession>A0A433TKY9</accession>
<dbReference type="AlphaFoldDB" id="A0A433TKY9"/>
<sequence length="218" mass="22077">MPPPLSAPSCEYGALRAAPPLPYPSLQDLPDMAETSIIVATSGPGNPHGGPPHQGPPSLSPGPVHHIPHHSLALTHASLQQHLATSNNNSGSGGGGGTSNGGLSSQHLSSTCSSVSSNGTLVVQPDGSTTTTTTATSTILTVRMIMQGKGDITLDACGSFNPAGAFIGVLLKALSLITSLSPCRPGCELRPLTACSGQEMARLSSWSLLLETGKQTDK</sequence>
<feature type="region of interest" description="Disordered" evidence="1">
    <location>
        <begin position="84"/>
        <end position="111"/>
    </location>
</feature>